<evidence type="ECO:0000313" key="2">
    <source>
        <dbReference type="Proteomes" id="UP000297280"/>
    </source>
</evidence>
<dbReference type="STRING" id="87229.A0A4Z1KYB2"/>
<accession>A0A4Z1KYB2</accession>
<organism evidence="1 2">
    <name type="scientific">Botrytis porri</name>
    <dbReference type="NCBI Taxonomy" id="87229"/>
    <lineage>
        <taxon>Eukaryota</taxon>
        <taxon>Fungi</taxon>
        <taxon>Dikarya</taxon>
        <taxon>Ascomycota</taxon>
        <taxon>Pezizomycotina</taxon>
        <taxon>Leotiomycetes</taxon>
        <taxon>Helotiales</taxon>
        <taxon>Sclerotiniaceae</taxon>
        <taxon>Botrytis</taxon>
    </lineage>
</organism>
<dbReference type="EMBL" id="PQXO01000103">
    <property type="protein sequence ID" value="TGO89569.1"/>
    <property type="molecule type" value="Genomic_DNA"/>
</dbReference>
<name>A0A4Z1KYB2_9HELO</name>
<reference evidence="1 2" key="1">
    <citation type="submission" date="2017-12" db="EMBL/GenBank/DDBJ databases">
        <title>Comparative genomics of Botrytis spp.</title>
        <authorList>
            <person name="Valero-Jimenez C.A."/>
            <person name="Tapia P."/>
            <person name="Veloso J."/>
            <person name="Silva-Moreno E."/>
            <person name="Staats M."/>
            <person name="Valdes J.H."/>
            <person name="Van Kan J.A.L."/>
        </authorList>
    </citation>
    <scope>NUCLEOTIDE SEQUENCE [LARGE SCALE GENOMIC DNA]</scope>
    <source>
        <strain evidence="1 2">MUCL3349</strain>
    </source>
</reference>
<protein>
    <submittedName>
        <fullName evidence="1">Uncharacterized protein</fullName>
    </submittedName>
</protein>
<comment type="caution">
    <text evidence="1">The sequence shown here is derived from an EMBL/GenBank/DDBJ whole genome shotgun (WGS) entry which is preliminary data.</text>
</comment>
<proteinExistence type="predicted"/>
<dbReference type="Proteomes" id="UP000297280">
    <property type="component" value="Unassembled WGS sequence"/>
</dbReference>
<dbReference type="AlphaFoldDB" id="A0A4Z1KYB2"/>
<gene>
    <name evidence="1" type="ORF">BPOR_0103g00150</name>
</gene>
<keyword evidence="2" id="KW-1185">Reference proteome</keyword>
<evidence type="ECO:0000313" key="1">
    <source>
        <dbReference type="EMBL" id="TGO89569.1"/>
    </source>
</evidence>
<sequence length="126" mass="13964">MAMNGVRDDANRDGILPQLIDFIRHLGKPGKFGSPYPQSVVSREKKAENLPVAGLSIMSERKLAITIIYGVGSLMMDHWATQRVSLSQRMLMNGQDATRSTQPKNSHLLSKMDLGSHCWSLGKRVS</sequence>